<sequence length="617" mass="71284">MERVLADAWSSKSSLFRVGDNVPESTVLTYMAICVGSVILFEYTWHYVGHRLEPYPKYHEMMQKITSELMILGLLGLLIHLASEAYWLNYYAKGTKAFKIADQTIFFVAVALILQALVIFGVLRYKNIDMDKIELASSKYVYQRAKRVFAAPTKMNFLQRYRANSLMRIKIMRRYFLNTFKLPQIFEFSWYVRVQQDAQITHLIDVEFSQWILLLLVWLLFVTVHLAVEKIPAIHNDDEVPYYVRIYVFMGFEWALTIAMGCLLLYLKFCLNKALNQIGGRNKSDLFQTMKAVAHQEHHLDESKEESAKQLQEVLQSMEAHHHPHKFFFASDSGVQLVKKTFKHFFSKEESDPHHYVSPLKLPWFSGDLLHFVLKTLLMINGLYVAIMINSIVFLLPDLPDLDKSTALFVLAMPIAVNATVLAPLLMQKFVLVSTLHQLNPECMTTMLSKYLSTIAKKTTMVQAIQQSLKDQKKTVDDFAAELQAEAISPTSSYIYMDTLRKIFILYNFHVSVFKFNSMIRLFFKTKGTTVNFKQLLELLRGEVDVQTDQTVDAPIEDTLNMFDENDKNIEPHDTYALEKGDFTLAPLQRGEPQEEALHTTPKTESEIIGTVYCRQE</sequence>
<dbReference type="STRING" id="74557.A0A1W0A8E1"/>
<feature type="transmembrane region" description="Helical" evidence="1">
    <location>
        <begin position="69"/>
        <end position="92"/>
    </location>
</feature>
<feature type="transmembrane region" description="Helical" evidence="1">
    <location>
        <begin position="27"/>
        <end position="48"/>
    </location>
</feature>
<evidence type="ECO:0000256" key="1">
    <source>
        <dbReference type="SAM" id="Phobius"/>
    </source>
</evidence>
<reference evidence="2 3" key="1">
    <citation type="journal article" date="2014" name="Genome Biol. Evol.">
        <title>The secreted proteins of Achlya hypogyna and Thraustotheca clavata identify the ancestral oomycete secretome and reveal gene acquisitions by horizontal gene transfer.</title>
        <authorList>
            <person name="Misner I."/>
            <person name="Blouin N."/>
            <person name="Leonard G."/>
            <person name="Richards T.A."/>
            <person name="Lane C.E."/>
        </authorList>
    </citation>
    <scope>NUCLEOTIDE SEQUENCE [LARGE SCALE GENOMIC DNA]</scope>
    <source>
        <strain evidence="2 3">ATCC 34112</strain>
    </source>
</reference>
<keyword evidence="1" id="KW-0812">Transmembrane</keyword>
<dbReference type="EMBL" id="JNBS01000330">
    <property type="protein sequence ID" value="OQS06563.1"/>
    <property type="molecule type" value="Genomic_DNA"/>
</dbReference>
<keyword evidence="1" id="KW-0472">Membrane</keyword>
<protein>
    <recommendedName>
        <fullName evidence="4">Transmembrane protein</fullName>
    </recommendedName>
</protein>
<feature type="transmembrane region" description="Helical" evidence="1">
    <location>
        <begin position="248"/>
        <end position="267"/>
    </location>
</feature>
<name>A0A1W0A8E1_9STRA</name>
<organism evidence="2 3">
    <name type="scientific">Thraustotheca clavata</name>
    <dbReference type="NCBI Taxonomy" id="74557"/>
    <lineage>
        <taxon>Eukaryota</taxon>
        <taxon>Sar</taxon>
        <taxon>Stramenopiles</taxon>
        <taxon>Oomycota</taxon>
        <taxon>Saprolegniomycetes</taxon>
        <taxon>Saprolegniales</taxon>
        <taxon>Achlyaceae</taxon>
        <taxon>Thraustotheca</taxon>
    </lineage>
</organism>
<feature type="transmembrane region" description="Helical" evidence="1">
    <location>
        <begin position="408"/>
        <end position="427"/>
    </location>
</feature>
<keyword evidence="1" id="KW-1133">Transmembrane helix</keyword>
<gene>
    <name evidence="2" type="ORF">THRCLA_01395</name>
</gene>
<evidence type="ECO:0000313" key="3">
    <source>
        <dbReference type="Proteomes" id="UP000243217"/>
    </source>
</evidence>
<dbReference type="AlphaFoldDB" id="A0A1W0A8E1"/>
<feature type="transmembrane region" description="Helical" evidence="1">
    <location>
        <begin position="104"/>
        <end position="123"/>
    </location>
</feature>
<proteinExistence type="predicted"/>
<dbReference type="Proteomes" id="UP000243217">
    <property type="component" value="Unassembled WGS sequence"/>
</dbReference>
<comment type="caution">
    <text evidence="2">The sequence shown here is derived from an EMBL/GenBank/DDBJ whole genome shotgun (WGS) entry which is preliminary data.</text>
</comment>
<accession>A0A1W0A8E1</accession>
<feature type="transmembrane region" description="Helical" evidence="1">
    <location>
        <begin position="372"/>
        <end position="396"/>
    </location>
</feature>
<evidence type="ECO:0008006" key="4">
    <source>
        <dbReference type="Google" id="ProtNLM"/>
    </source>
</evidence>
<dbReference type="OrthoDB" id="68481at2759"/>
<evidence type="ECO:0000313" key="2">
    <source>
        <dbReference type="EMBL" id="OQS06563.1"/>
    </source>
</evidence>
<feature type="transmembrane region" description="Helical" evidence="1">
    <location>
        <begin position="211"/>
        <end position="228"/>
    </location>
</feature>
<keyword evidence="3" id="KW-1185">Reference proteome</keyword>